<evidence type="ECO:0000256" key="2">
    <source>
        <dbReference type="ARBA" id="ARBA00004604"/>
    </source>
</evidence>
<name>A0A132NUY9_GIAIN</name>
<evidence type="ECO:0000313" key="10">
    <source>
        <dbReference type="EMBL" id="KWX13880.1"/>
    </source>
</evidence>
<comment type="caution">
    <text evidence="10">The sequence shown here is derived from an EMBL/GenBank/DDBJ whole genome shotgun (WGS) entry which is preliminary data.</text>
</comment>
<keyword evidence="8" id="KW-0687">Ribonucleoprotein</keyword>
<evidence type="ECO:0000256" key="3">
    <source>
        <dbReference type="ARBA" id="ARBA00009352"/>
    </source>
</evidence>
<dbReference type="OrthoDB" id="10255118at2759"/>
<gene>
    <name evidence="10" type="ORF">QR46_2109</name>
</gene>
<dbReference type="GO" id="GO:0005786">
    <property type="term" value="C:signal recognition particle, endoplasmic reticulum targeting"/>
    <property type="evidence" value="ECO:0007669"/>
    <property type="project" value="UniProtKB-KW"/>
</dbReference>
<dbReference type="GO" id="GO:0030942">
    <property type="term" value="F:endoplasmic reticulum signal peptide binding"/>
    <property type="evidence" value="ECO:0007669"/>
    <property type="project" value="InterPro"/>
</dbReference>
<dbReference type="GO" id="GO:0005047">
    <property type="term" value="F:signal recognition particle binding"/>
    <property type="evidence" value="ECO:0007669"/>
    <property type="project" value="InterPro"/>
</dbReference>
<dbReference type="AlphaFoldDB" id="A0A132NUY9"/>
<comment type="subcellular location">
    <subcellularLocation>
        <location evidence="1">Cytoplasm</location>
    </subcellularLocation>
    <subcellularLocation>
        <location evidence="2">Nucleus</location>
        <location evidence="2">Nucleolus</location>
    </subcellularLocation>
</comment>
<evidence type="ECO:0000256" key="5">
    <source>
        <dbReference type="ARBA" id="ARBA00022884"/>
    </source>
</evidence>
<reference evidence="10 11" key="1">
    <citation type="journal article" date="2015" name="Mol. Biochem. Parasitol.">
        <title>Identification of polymorphic genes for use in assemblage B genotyping assays through comparative genomics of multiple assemblage B Giardia duodenalis isolates.</title>
        <authorList>
            <person name="Wielinga C."/>
            <person name="Thompson R.C."/>
            <person name="Monis P."/>
            <person name="Ryan U."/>
        </authorList>
    </citation>
    <scope>NUCLEOTIDE SEQUENCE [LARGE SCALE GENOMIC DNA]</scope>
    <source>
        <strain evidence="10 11">BAH15c1</strain>
    </source>
</reference>
<keyword evidence="6" id="KW-0733">Signal recognition particle</keyword>
<dbReference type="InterPro" id="IPR034652">
    <property type="entry name" value="SRP68-RBD"/>
</dbReference>
<dbReference type="GO" id="GO:0008312">
    <property type="term" value="F:7S RNA binding"/>
    <property type="evidence" value="ECO:0007669"/>
    <property type="project" value="InterPro"/>
</dbReference>
<dbReference type="PANTHER" id="PTHR12860:SF0">
    <property type="entry name" value="SIGNAL RECOGNITION PARTICLE SUBUNIT SRP68"/>
    <property type="match status" value="1"/>
</dbReference>
<dbReference type="Proteomes" id="UP000070089">
    <property type="component" value="Unassembled WGS sequence"/>
</dbReference>
<evidence type="ECO:0000256" key="8">
    <source>
        <dbReference type="ARBA" id="ARBA00023274"/>
    </source>
</evidence>
<keyword evidence="7" id="KW-0539">Nucleus</keyword>
<dbReference type="CDD" id="cd15481">
    <property type="entry name" value="SRP68-RBD"/>
    <property type="match status" value="1"/>
</dbReference>
<protein>
    <recommendedName>
        <fullName evidence="9">Signal recognition particle subunit SRP68</fullName>
    </recommendedName>
</protein>
<dbReference type="InterPro" id="IPR038253">
    <property type="entry name" value="SRP68_N_sf"/>
</dbReference>
<keyword evidence="4" id="KW-0963">Cytoplasm</keyword>
<evidence type="ECO:0000313" key="11">
    <source>
        <dbReference type="Proteomes" id="UP000070089"/>
    </source>
</evidence>
<accession>A0A132NUY9</accession>
<dbReference type="VEuPathDB" id="GiardiaDB:QR46_2109"/>
<dbReference type="GO" id="GO:0006614">
    <property type="term" value="P:SRP-dependent cotranslational protein targeting to membrane"/>
    <property type="evidence" value="ECO:0007669"/>
    <property type="project" value="InterPro"/>
</dbReference>
<dbReference type="GO" id="GO:0005730">
    <property type="term" value="C:nucleolus"/>
    <property type="evidence" value="ECO:0007669"/>
    <property type="project" value="UniProtKB-SubCell"/>
</dbReference>
<organism evidence="10 11">
    <name type="scientific">Giardia duodenalis assemblage B</name>
    <dbReference type="NCBI Taxonomy" id="1394984"/>
    <lineage>
        <taxon>Eukaryota</taxon>
        <taxon>Metamonada</taxon>
        <taxon>Diplomonadida</taxon>
        <taxon>Hexamitidae</taxon>
        <taxon>Giardiinae</taxon>
        <taxon>Giardia</taxon>
    </lineage>
</organism>
<evidence type="ECO:0000256" key="1">
    <source>
        <dbReference type="ARBA" id="ARBA00004496"/>
    </source>
</evidence>
<sequence length="607" mass="68270">MPALNVVSVIYAARRDDGYVMSDFKRYRNRCTHRIAHYRRAVGIKRLFYRGESDLPEEHKSPFTYEHLLLLVVFETERALSEAMLAHQAMQTDALFSKMRHRLFARLRRAVERASVVETLGRKGYATYISCLFYMHYVRAILRHEREDYTAATSDFDVAKTLIDKMKAAPGADLAGLQFFFEDVEKRRNYCNYMVSAFVDDPLITKLLEDERNQIVAEAVSTLSTVGCIESDTTMELCLLTGRVTLARPQGSISKRLEPLLEARLAIEDPSSIGYELLSSYEAFYGCAVQFYFGDRGDTVRNALSESSTKLKATGKKMATYKVWLAKFKALCLTYREKTGSFDRPRLDSILHVLSEEMRSLKLISGLTMVVYRLVYFQEEKFIVDTNATPIISLGPLPLKGKGALRLIVETIAALEGMTAPTHRTISGLNATNDPLLSLLLSLHSFESALFLCNKNPNTADAAMESSDLRKDLLRQAIFRFSKLATASDTVTSESIQSKLAGLGELFPELVSLLTSILRNSSLLSNVATLSTNRLIVLMVEAQKRADPVVFQLYGLLPPPYVEDAIPNLLTADFVMESSIDEPEKESSKEVVEKTDAPKKKRFFGIF</sequence>
<dbReference type="EMBL" id="JXTI01000052">
    <property type="protein sequence ID" value="KWX13880.1"/>
    <property type="molecule type" value="Genomic_DNA"/>
</dbReference>
<dbReference type="InterPro" id="IPR026258">
    <property type="entry name" value="SRP68"/>
</dbReference>
<evidence type="ECO:0000256" key="4">
    <source>
        <dbReference type="ARBA" id="ARBA00022490"/>
    </source>
</evidence>
<comment type="similarity">
    <text evidence="3">Belongs to the SRP68 family.</text>
</comment>
<dbReference type="Pfam" id="PF16969">
    <property type="entry name" value="SRP68"/>
    <property type="match status" value="1"/>
</dbReference>
<dbReference type="PANTHER" id="PTHR12860">
    <property type="entry name" value="SIGNAL RECOGNITION PARTICLE 68 KDA PROTEIN"/>
    <property type="match status" value="1"/>
</dbReference>
<keyword evidence="5" id="KW-0694">RNA-binding</keyword>
<proteinExistence type="inferred from homology"/>
<evidence type="ECO:0000256" key="9">
    <source>
        <dbReference type="ARBA" id="ARBA00029498"/>
    </source>
</evidence>
<dbReference type="Gene3D" id="1.10.3450.40">
    <property type="entry name" value="Signal recognition particle, SRP68 subunit, RNA-binding domain"/>
    <property type="match status" value="1"/>
</dbReference>
<evidence type="ECO:0000256" key="6">
    <source>
        <dbReference type="ARBA" id="ARBA00023135"/>
    </source>
</evidence>
<evidence type="ECO:0000256" key="7">
    <source>
        <dbReference type="ARBA" id="ARBA00023242"/>
    </source>
</evidence>